<protein>
    <submittedName>
        <fullName evidence="2">Uncharacterized protein</fullName>
    </submittedName>
</protein>
<sequence>MVLGMGKHSRSDSPYVRKASVNPVVPVAGGTQRPKAGRNRTKAPTAADYGMPVQTERAPQQEPLSEEQEELLAWLKAMKFKRVRFGGVSEEDVWKKISELNRRYDACLRAERARYDALLESRGIKGWPHA</sequence>
<evidence type="ECO:0000256" key="1">
    <source>
        <dbReference type="SAM" id="MobiDB-lite"/>
    </source>
</evidence>
<dbReference type="Proteomes" id="UP000199480">
    <property type="component" value="Chromosome I"/>
</dbReference>
<gene>
    <name evidence="2" type="ORF">SAMN04489857_1974</name>
</gene>
<reference evidence="3" key="1">
    <citation type="submission" date="2016-10" db="EMBL/GenBank/DDBJ databases">
        <authorList>
            <person name="Varghese N."/>
            <person name="Submissions S."/>
        </authorList>
    </citation>
    <scope>NUCLEOTIDE SEQUENCE [LARGE SCALE GENOMIC DNA]</scope>
    <source>
        <strain evidence="3">DSM 22620</strain>
    </source>
</reference>
<feature type="region of interest" description="Disordered" evidence="1">
    <location>
        <begin position="1"/>
        <end position="66"/>
    </location>
</feature>
<evidence type="ECO:0000313" key="3">
    <source>
        <dbReference type="Proteomes" id="UP000199480"/>
    </source>
</evidence>
<evidence type="ECO:0000313" key="2">
    <source>
        <dbReference type="EMBL" id="SDS02170.1"/>
    </source>
</evidence>
<name>A0A1H1NTQ4_9ACTN</name>
<dbReference type="AlphaFoldDB" id="A0A1H1NTQ4"/>
<organism evidence="2 3">
    <name type="scientific">Parafannyhessea umbonata</name>
    <dbReference type="NCBI Taxonomy" id="604330"/>
    <lineage>
        <taxon>Bacteria</taxon>
        <taxon>Bacillati</taxon>
        <taxon>Actinomycetota</taxon>
        <taxon>Coriobacteriia</taxon>
        <taxon>Coriobacteriales</taxon>
        <taxon>Atopobiaceae</taxon>
        <taxon>Parafannyhessea</taxon>
    </lineage>
</organism>
<dbReference type="EMBL" id="LT629759">
    <property type="protein sequence ID" value="SDS02170.1"/>
    <property type="molecule type" value="Genomic_DNA"/>
</dbReference>
<proteinExistence type="predicted"/>
<accession>A0A1H1NTQ4</accession>